<dbReference type="InterPro" id="IPR044289">
    <property type="entry name" value="ATL67-70"/>
</dbReference>
<dbReference type="PANTHER" id="PTHR46592">
    <property type="entry name" value="RING-H2 FINGER PROTEIN ATL67"/>
    <property type="match status" value="1"/>
</dbReference>
<name>A0A8J5M3B7_ZINOF</name>
<keyword evidence="1" id="KW-0479">Metal-binding</keyword>
<dbReference type="CDD" id="cd16461">
    <property type="entry name" value="RING-H2_EL5-like"/>
    <property type="match status" value="1"/>
</dbReference>
<keyword evidence="1" id="KW-0862">Zinc</keyword>
<dbReference type="GO" id="GO:0008270">
    <property type="term" value="F:zinc ion binding"/>
    <property type="evidence" value="ECO:0007669"/>
    <property type="project" value="UniProtKB-KW"/>
</dbReference>
<dbReference type="GO" id="GO:0016740">
    <property type="term" value="F:transferase activity"/>
    <property type="evidence" value="ECO:0007669"/>
    <property type="project" value="InterPro"/>
</dbReference>
<dbReference type="AlphaFoldDB" id="A0A8J5M3B7"/>
<comment type="caution">
    <text evidence="3">The sequence shown here is derived from an EMBL/GenBank/DDBJ whole genome shotgun (WGS) entry which is preliminary data.</text>
</comment>
<dbReference type="Proteomes" id="UP000734854">
    <property type="component" value="Unassembled WGS sequence"/>
</dbReference>
<dbReference type="InterPro" id="IPR013083">
    <property type="entry name" value="Znf_RING/FYVE/PHD"/>
</dbReference>
<proteinExistence type="predicted"/>
<dbReference type="PANTHER" id="PTHR46592:SF6">
    <property type="entry name" value="RING-H2 FINGER PROTEIN ATL67"/>
    <property type="match status" value="1"/>
</dbReference>
<dbReference type="InterPro" id="IPR001841">
    <property type="entry name" value="Znf_RING"/>
</dbReference>
<keyword evidence="4" id="KW-1185">Reference proteome</keyword>
<sequence>METFAEWLSKHAPVNSSSRIEWLAHGPRNHVTSFRGYIINGHRFYTIDVERSTQDNGVSIEADTICQSNANDNSHIVGRLSYYEVIRDIILLDYYSFKVSVFRCDWANPRTDIKIEDGFTLVNLHQGLKTFENDPFILASQAKQVLKFQCPMSWNKKEIMECPPESQNTTNIVDDAISIVFGKEAWGRVCGMGFGVTPSKVGASVQTSGTVQQLQTIITSCGICSDVGNEFGSNNDINIGANKSSDFGHISQSNLKNVSHGDIPINAKCKLFHWCVDELVVAEGRIASIDPNTKVHHTILGGSCWKVWVDKDDADGGRASGLDQAAISSYPKFPFAAAKGGDPLCSICLCEYREGEMLRMLPDCGHCFHLLCVDVWLQLNASCPVCRNSPLPTPVQTPISTPLSELAPLAQFVADRRRR</sequence>
<reference evidence="3 4" key="1">
    <citation type="submission" date="2020-08" db="EMBL/GenBank/DDBJ databases">
        <title>Plant Genome Project.</title>
        <authorList>
            <person name="Zhang R.-G."/>
        </authorList>
    </citation>
    <scope>NUCLEOTIDE SEQUENCE [LARGE SCALE GENOMIC DNA]</scope>
    <source>
        <tissue evidence="3">Rhizome</tissue>
    </source>
</reference>
<evidence type="ECO:0000313" key="4">
    <source>
        <dbReference type="Proteomes" id="UP000734854"/>
    </source>
</evidence>
<dbReference type="EMBL" id="JACMSC010000003">
    <property type="protein sequence ID" value="KAG6530104.1"/>
    <property type="molecule type" value="Genomic_DNA"/>
</dbReference>
<gene>
    <name evidence="3" type="ORF">ZIOFF_012325</name>
</gene>
<dbReference type="GO" id="GO:0016567">
    <property type="term" value="P:protein ubiquitination"/>
    <property type="evidence" value="ECO:0007669"/>
    <property type="project" value="InterPro"/>
</dbReference>
<evidence type="ECO:0000256" key="1">
    <source>
        <dbReference type="PROSITE-ProRule" id="PRU00175"/>
    </source>
</evidence>
<dbReference type="InterPro" id="IPR025312">
    <property type="entry name" value="DUF4216"/>
</dbReference>
<protein>
    <recommendedName>
        <fullName evidence="2">RING-type domain-containing protein</fullName>
    </recommendedName>
</protein>
<dbReference type="Pfam" id="PF13952">
    <property type="entry name" value="DUF4216"/>
    <property type="match status" value="1"/>
</dbReference>
<feature type="domain" description="RING-type" evidence="2">
    <location>
        <begin position="345"/>
        <end position="387"/>
    </location>
</feature>
<dbReference type="SUPFAM" id="SSF57850">
    <property type="entry name" value="RING/U-box"/>
    <property type="match status" value="1"/>
</dbReference>
<dbReference type="PROSITE" id="PS50089">
    <property type="entry name" value="ZF_RING_2"/>
    <property type="match status" value="1"/>
</dbReference>
<accession>A0A8J5M3B7</accession>
<dbReference type="SMART" id="SM00184">
    <property type="entry name" value="RING"/>
    <property type="match status" value="1"/>
</dbReference>
<evidence type="ECO:0000313" key="3">
    <source>
        <dbReference type="EMBL" id="KAG6530104.1"/>
    </source>
</evidence>
<dbReference type="Gene3D" id="3.30.40.10">
    <property type="entry name" value="Zinc/RING finger domain, C3HC4 (zinc finger)"/>
    <property type="match status" value="1"/>
</dbReference>
<organism evidence="3 4">
    <name type="scientific">Zingiber officinale</name>
    <name type="common">Ginger</name>
    <name type="synonym">Amomum zingiber</name>
    <dbReference type="NCBI Taxonomy" id="94328"/>
    <lineage>
        <taxon>Eukaryota</taxon>
        <taxon>Viridiplantae</taxon>
        <taxon>Streptophyta</taxon>
        <taxon>Embryophyta</taxon>
        <taxon>Tracheophyta</taxon>
        <taxon>Spermatophyta</taxon>
        <taxon>Magnoliopsida</taxon>
        <taxon>Liliopsida</taxon>
        <taxon>Zingiberales</taxon>
        <taxon>Zingiberaceae</taxon>
        <taxon>Zingiber</taxon>
    </lineage>
</organism>
<evidence type="ECO:0000259" key="2">
    <source>
        <dbReference type="PROSITE" id="PS50089"/>
    </source>
</evidence>
<keyword evidence="1" id="KW-0863">Zinc-finger</keyword>
<dbReference type="Pfam" id="PF13639">
    <property type="entry name" value="zf-RING_2"/>
    <property type="match status" value="1"/>
</dbReference>